<dbReference type="Proteomes" id="UP000038011">
    <property type="component" value="Unassembled WGS sequence"/>
</dbReference>
<dbReference type="AlphaFoldDB" id="A0A0M9GPI2"/>
<proteinExistence type="predicted"/>
<comment type="caution">
    <text evidence="1">The sequence shown here is derived from an EMBL/GenBank/DDBJ whole genome shotgun (WGS) entry which is preliminary data.</text>
</comment>
<keyword evidence="2" id="KW-1185">Reference proteome</keyword>
<evidence type="ECO:0000313" key="1">
    <source>
        <dbReference type="EMBL" id="KPB02797.1"/>
    </source>
</evidence>
<protein>
    <submittedName>
        <fullName evidence="1">Uncharacterized protein</fullName>
    </submittedName>
</protein>
<sequence>MFTPASFFNIYGTGRSSGMDIAMLAPWVIAMRMPALAYEIATPWISANSRRGGEGALALSEKTDAFVEGIHATQAELISAWGSLVATTMRGELLTIHAASKSFQKISDAGIEPMAKRVRANYKRLQKPKK</sequence>
<organism evidence="1 2">
    <name type="scientific">Ahrensia marina</name>
    <dbReference type="NCBI Taxonomy" id="1514904"/>
    <lineage>
        <taxon>Bacteria</taxon>
        <taxon>Pseudomonadati</taxon>
        <taxon>Pseudomonadota</taxon>
        <taxon>Alphaproteobacteria</taxon>
        <taxon>Hyphomicrobiales</taxon>
        <taxon>Ahrensiaceae</taxon>
        <taxon>Ahrensia</taxon>
    </lineage>
</organism>
<dbReference type="PATRIC" id="fig|1514904.3.peg.97"/>
<dbReference type="RefSeq" id="WP_053997354.1">
    <property type="nucleotide sequence ID" value="NZ_JXMU01000001.1"/>
</dbReference>
<reference evidence="1 2" key="1">
    <citation type="submission" date="2015-01" db="EMBL/GenBank/DDBJ databases">
        <title>Ahrensia donghaiensis sp. nov., a novel dimethylsulphoniopropionate-cleavage bacterium isolated from seawater and emended descriptions of the genus Ahrensia and Ahrensia kielensis.</title>
        <authorList>
            <person name="Liu J."/>
        </authorList>
    </citation>
    <scope>NUCLEOTIDE SEQUENCE [LARGE SCALE GENOMIC DNA]</scope>
    <source>
        <strain evidence="1 2">LZD062</strain>
    </source>
</reference>
<evidence type="ECO:0000313" key="2">
    <source>
        <dbReference type="Proteomes" id="UP000038011"/>
    </source>
</evidence>
<name>A0A0M9GPI2_9HYPH</name>
<dbReference type="EMBL" id="JXMU01000001">
    <property type="protein sequence ID" value="KPB02797.1"/>
    <property type="molecule type" value="Genomic_DNA"/>
</dbReference>
<gene>
    <name evidence="1" type="ORF">SU32_00480</name>
</gene>
<accession>A0A0M9GPI2</accession>
<dbReference type="OrthoDB" id="8116792at2"/>